<evidence type="ECO:0000256" key="1">
    <source>
        <dbReference type="SAM" id="SignalP"/>
    </source>
</evidence>
<protein>
    <submittedName>
        <fullName evidence="2">Uncharacterized protein</fullName>
    </submittedName>
</protein>
<reference evidence="2 3" key="1">
    <citation type="submission" date="2021-07" db="EMBL/GenBank/DDBJ databases">
        <title>The Aristolochia fimbriata genome: insights into angiosperm evolution, floral development and chemical biosynthesis.</title>
        <authorList>
            <person name="Jiao Y."/>
        </authorList>
    </citation>
    <scope>NUCLEOTIDE SEQUENCE [LARGE SCALE GENOMIC DNA]</scope>
    <source>
        <strain evidence="2">IBCAS-2021</strain>
        <tissue evidence="2">Leaf</tissue>
    </source>
</reference>
<dbReference type="InterPro" id="IPR012334">
    <property type="entry name" value="Pectin_lyas_fold"/>
</dbReference>
<evidence type="ECO:0000313" key="3">
    <source>
        <dbReference type="Proteomes" id="UP000825729"/>
    </source>
</evidence>
<dbReference type="AlphaFoldDB" id="A0AAV7DU30"/>
<dbReference type="InterPro" id="IPR039279">
    <property type="entry name" value="QRT3-like"/>
</dbReference>
<dbReference type="FunFam" id="2.160.20.10:FF:000046">
    <property type="entry name" value="Polygalacturonase QRT3"/>
    <property type="match status" value="1"/>
</dbReference>
<feature type="chain" id="PRO_5043540844" evidence="1">
    <location>
        <begin position="20"/>
        <end position="482"/>
    </location>
</feature>
<dbReference type="SUPFAM" id="SSF51126">
    <property type="entry name" value="Pectin lyase-like"/>
    <property type="match status" value="1"/>
</dbReference>
<dbReference type="PANTHER" id="PTHR33928:SF2">
    <property type="entry name" value="PECTATE LYASE SUPERFAMILY PROTEIN DOMAIN-CONTAINING PROTEIN-RELATED"/>
    <property type="match status" value="1"/>
</dbReference>
<keyword evidence="1" id="KW-0732">Signal</keyword>
<comment type="caution">
    <text evidence="2">The sequence shown here is derived from an EMBL/GenBank/DDBJ whole genome shotgun (WGS) entry which is preliminary data.</text>
</comment>
<organism evidence="2 3">
    <name type="scientific">Aristolochia fimbriata</name>
    <name type="common">White veined hardy Dutchman's pipe vine</name>
    <dbReference type="NCBI Taxonomy" id="158543"/>
    <lineage>
        <taxon>Eukaryota</taxon>
        <taxon>Viridiplantae</taxon>
        <taxon>Streptophyta</taxon>
        <taxon>Embryophyta</taxon>
        <taxon>Tracheophyta</taxon>
        <taxon>Spermatophyta</taxon>
        <taxon>Magnoliopsida</taxon>
        <taxon>Magnoliidae</taxon>
        <taxon>Piperales</taxon>
        <taxon>Aristolochiaceae</taxon>
        <taxon>Aristolochia</taxon>
    </lineage>
</organism>
<dbReference type="Proteomes" id="UP000825729">
    <property type="component" value="Unassembled WGS sequence"/>
</dbReference>
<dbReference type="GO" id="GO:0004650">
    <property type="term" value="F:polygalacturonase activity"/>
    <property type="evidence" value="ECO:0007669"/>
    <property type="project" value="InterPro"/>
</dbReference>
<accession>A0AAV7DU30</accession>
<evidence type="ECO:0000313" key="2">
    <source>
        <dbReference type="EMBL" id="KAG9439031.1"/>
    </source>
</evidence>
<proteinExistence type="predicted"/>
<dbReference type="PANTHER" id="PTHR33928">
    <property type="entry name" value="POLYGALACTURONASE QRT3"/>
    <property type="match status" value="1"/>
</dbReference>
<gene>
    <name evidence="2" type="ORF">H6P81_019196</name>
</gene>
<keyword evidence="3" id="KW-1185">Reference proteome</keyword>
<feature type="signal peptide" evidence="1">
    <location>
        <begin position="1"/>
        <end position="19"/>
    </location>
</feature>
<dbReference type="InterPro" id="IPR011050">
    <property type="entry name" value="Pectin_lyase_fold/virulence"/>
</dbReference>
<dbReference type="EMBL" id="JAINDJ010000008">
    <property type="protein sequence ID" value="KAG9439031.1"/>
    <property type="molecule type" value="Genomic_DNA"/>
</dbReference>
<name>A0AAV7DU30_ARIFI</name>
<sequence length="482" mass="52007">MAKFLSCFVLAVLILLATCSNVAVSTASPRRSVKEHRRLFEERSAGRDISWVMKNGKIFYPVGYGADPSGKLDSSDAIISALNDAYKATSNITMLNGISDLGGVVIDLQGGQYKLTKPIRFPPNAGNIVVRGGTLRASPDFPTDRFLIELYAPTSKHVNASGVTSSPAYHYEDVTFEDVLFDAGYRGGGLFVIDAVRVRIDNCFFIHFGTTGILVEKGHETFISNTFLGQHITAGGDPHERNFSGVAVDLASNDNVITDVAIFSAATGVILRGQANVLTGVHCYNKATFFGGVGVLVKLAGLGQTRISNSYMDWTGIVMEDPVQVHVTNAFFLGNAYILLRSVKGQISGLNIVDNMFTGDGTGVPVIQLDESNGPFRNIDQVVIDRNNVGGMKLKSTVARKSVAGLGSKWVVDFSPELVFPCRINNVQYSLYVRGPHGRRFPVHAVTGVSNNSVTVESRKIVDGVVSMVVDQNLMLGETLLM</sequence>
<dbReference type="Gene3D" id="2.160.20.10">
    <property type="entry name" value="Single-stranded right-handed beta-helix, Pectin lyase-like"/>
    <property type="match status" value="1"/>
</dbReference>